<name>A0AAW7R0S9_9GAMM</name>
<organism evidence="1 2">
    <name type="scientific">Pseudidiomarina terrestris</name>
    <dbReference type="NCBI Taxonomy" id="2820060"/>
    <lineage>
        <taxon>Bacteria</taxon>
        <taxon>Pseudomonadati</taxon>
        <taxon>Pseudomonadota</taxon>
        <taxon>Gammaproteobacteria</taxon>
        <taxon>Alteromonadales</taxon>
        <taxon>Idiomarinaceae</taxon>
        <taxon>Pseudidiomarina</taxon>
    </lineage>
</organism>
<evidence type="ECO:0000313" key="1">
    <source>
        <dbReference type="EMBL" id="MDN7124869.1"/>
    </source>
</evidence>
<comment type="caution">
    <text evidence="1">The sequence shown here is derived from an EMBL/GenBank/DDBJ whole genome shotgun (WGS) entry which is preliminary data.</text>
</comment>
<dbReference type="AlphaFoldDB" id="A0AAW7R0S9"/>
<protein>
    <submittedName>
        <fullName evidence="1">Uncharacterized protein</fullName>
    </submittedName>
</protein>
<accession>A0AAW7R0S9</accession>
<reference evidence="1 2" key="1">
    <citation type="submission" date="2021-03" db="EMBL/GenBank/DDBJ databases">
        <title>Pseudidiomarina terrestris, a new bacterium isolated from saline soil.</title>
        <authorList>
            <person name="Galisteo C."/>
            <person name="De La Haba R."/>
            <person name="Sanchez-Porro C."/>
            <person name="Ventosa A."/>
        </authorList>
    </citation>
    <scope>NUCLEOTIDE SEQUENCE [LARGE SCALE GENOMIC DNA]</scope>
    <source>
        <strain evidence="1 2">1APP75-32.1</strain>
    </source>
</reference>
<gene>
    <name evidence="1" type="ORF">J6I90_08240</name>
</gene>
<evidence type="ECO:0000313" key="2">
    <source>
        <dbReference type="Proteomes" id="UP001169492"/>
    </source>
</evidence>
<sequence>MSLSRKLVEKLVGEEIKKNPDTYQDLDVERLAELSSQVFLIQVTQSDPKAIKRSLQDKIEHFNAIMTDS</sequence>
<proteinExistence type="predicted"/>
<dbReference type="RefSeq" id="WP_301774663.1">
    <property type="nucleotide sequence ID" value="NZ_JAGGJB010000004.1"/>
</dbReference>
<dbReference type="EMBL" id="JAGGJB010000004">
    <property type="protein sequence ID" value="MDN7124869.1"/>
    <property type="molecule type" value="Genomic_DNA"/>
</dbReference>
<dbReference type="Proteomes" id="UP001169492">
    <property type="component" value="Unassembled WGS sequence"/>
</dbReference>